<evidence type="ECO:0000313" key="2">
    <source>
        <dbReference type="Proteomes" id="UP001222027"/>
    </source>
</evidence>
<evidence type="ECO:0000313" key="1">
    <source>
        <dbReference type="EMBL" id="KAJ8494054.1"/>
    </source>
</evidence>
<name>A0AAV8R6E7_ENSVE</name>
<keyword evidence="2" id="KW-1185">Reference proteome</keyword>
<gene>
    <name evidence="1" type="ORF">OPV22_015775</name>
</gene>
<accession>A0AAV8R6E7</accession>
<reference evidence="1 2" key="1">
    <citation type="submission" date="2022-12" db="EMBL/GenBank/DDBJ databases">
        <title>Chromosome-scale assembly of the Ensete ventricosum genome.</title>
        <authorList>
            <person name="Dussert Y."/>
            <person name="Stocks J."/>
            <person name="Wendawek A."/>
            <person name="Woldeyes F."/>
            <person name="Nichols R.A."/>
            <person name="Borrell J.S."/>
        </authorList>
    </citation>
    <scope>NUCLEOTIDE SEQUENCE [LARGE SCALE GENOMIC DNA]</scope>
    <source>
        <strain evidence="2">cv. Maze</strain>
        <tissue evidence="1">Seeds</tissue>
    </source>
</reference>
<dbReference type="AlphaFoldDB" id="A0AAV8R6E7"/>
<proteinExistence type="predicted"/>
<protein>
    <submittedName>
        <fullName evidence="1">Uncharacterized protein</fullName>
    </submittedName>
</protein>
<sequence length="90" mass="9322">MMSNCAANLHHGDEDTTGLVMKLEDDAMEDSKEAEGAGGAAVDSEVDWLDVCSGLKGLLNGQVASKNMMVIGMASEVSFLESLGALSDSI</sequence>
<dbReference type="Proteomes" id="UP001222027">
    <property type="component" value="Unassembled WGS sequence"/>
</dbReference>
<comment type="caution">
    <text evidence="1">The sequence shown here is derived from an EMBL/GenBank/DDBJ whole genome shotgun (WGS) entry which is preliminary data.</text>
</comment>
<organism evidence="1 2">
    <name type="scientific">Ensete ventricosum</name>
    <name type="common">Abyssinian banana</name>
    <name type="synonym">Musa ensete</name>
    <dbReference type="NCBI Taxonomy" id="4639"/>
    <lineage>
        <taxon>Eukaryota</taxon>
        <taxon>Viridiplantae</taxon>
        <taxon>Streptophyta</taxon>
        <taxon>Embryophyta</taxon>
        <taxon>Tracheophyta</taxon>
        <taxon>Spermatophyta</taxon>
        <taxon>Magnoliopsida</taxon>
        <taxon>Liliopsida</taxon>
        <taxon>Zingiberales</taxon>
        <taxon>Musaceae</taxon>
        <taxon>Ensete</taxon>
    </lineage>
</organism>
<dbReference type="EMBL" id="JAQQAF010000004">
    <property type="protein sequence ID" value="KAJ8494054.1"/>
    <property type="molecule type" value="Genomic_DNA"/>
</dbReference>